<dbReference type="HOGENOM" id="CLU_2497615_0_0_1"/>
<reference evidence="2" key="1">
    <citation type="journal article" date="2011" name="PLoS Genet.">
        <title>Genomic analysis of the necrotrophic fungal pathogens Sclerotinia sclerotiorum and Botrytis cinerea.</title>
        <authorList>
            <person name="Amselem J."/>
            <person name="Cuomo C.A."/>
            <person name="van Kan J.A."/>
            <person name="Viaud M."/>
            <person name="Benito E.P."/>
            <person name="Couloux A."/>
            <person name="Coutinho P.M."/>
            <person name="de Vries R.P."/>
            <person name="Dyer P.S."/>
            <person name="Fillinger S."/>
            <person name="Fournier E."/>
            <person name="Gout L."/>
            <person name="Hahn M."/>
            <person name="Kohn L."/>
            <person name="Lapalu N."/>
            <person name="Plummer K.M."/>
            <person name="Pradier J.M."/>
            <person name="Quevillon E."/>
            <person name="Sharon A."/>
            <person name="Simon A."/>
            <person name="ten Have A."/>
            <person name="Tudzynski B."/>
            <person name="Tudzynski P."/>
            <person name="Wincker P."/>
            <person name="Andrew M."/>
            <person name="Anthouard V."/>
            <person name="Beever R.E."/>
            <person name="Beffa R."/>
            <person name="Benoit I."/>
            <person name="Bouzid O."/>
            <person name="Brault B."/>
            <person name="Chen Z."/>
            <person name="Choquer M."/>
            <person name="Collemare J."/>
            <person name="Cotton P."/>
            <person name="Danchin E.G."/>
            <person name="Da Silva C."/>
            <person name="Gautier A."/>
            <person name="Giraud C."/>
            <person name="Giraud T."/>
            <person name="Gonzalez C."/>
            <person name="Grossetete S."/>
            <person name="Guldener U."/>
            <person name="Henrissat B."/>
            <person name="Howlett B.J."/>
            <person name="Kodira C."/>
            <person name="Kretschmer M."/>
            <person name="Lappartient A."/>
            <person name="Leroch M."/>
            <person name="Levis C."/>
            <person name="Mauceli E."/>
            <person name="Neuveglise C."/>
            <person name="Oeser B."/>
            <person name="Pearson M."/>
            <person name="Poulain J."/>
            <person name="Poussereau N."/>
            <person name="Quesneville H."/>
            <person name="Rascle C."/>
            <person name="Schumacher J."/>
            <person name="Segurens B."/>
            <person name="Sexton A."/>
            <person name="Silva E."/>
            <person name="Sirven C."/>
            <person name="Soanes D.M."/>
            <person name="Talbot N.J."/>
            <person name="Templeton M."/>
            <person name="Yandava C."/>
            <person name="Yarden O."/>
            <person name="Zeng Q."/>
            <person name="Rollins J.A."/>
            <person name="Lebrun M.H."/>
            <person name="Dickman M."/>
        </authorList>
    </citation>
    <scope>NUCLEOTIDE SEQUENCE [LARGE SCALE GENOMIC DNA]</scope>
    <source>
        <strain evidence="2">T4</strain>
    </source>
</reference>
<sequence length="86" mass="9959">MAQPPTPRSPVDQKCATDGFRDISWLVRKNTLTINQAFSRQFVSCNALSRVTPCTTPQKHVLAPQLCKLIIRKCFQYQNVHTWDRR</sequence>
<dbReference type="AlphaFoldDB" id="G2Y1R5"/>
<accession>G2Y1R5</accession>
<organism evidence="1 2">
    <name type="scientific">Botryotinia fuckeliana (strain T4)</name>
    <name type="common">Noble rot fungus</name>
    <name type="synonym">Botrytis cinerea</name>
    <dbReference type="NCBI Taxonomy" id="999810"/>
    <lineage>
        <taxon>Eukaryota</taxon>
        <taxon>Fungi</taxon>
        <taxon>Dikarya</taxon>
        <taxon>Ascomycota</taxon>
        <taxon>Pezizomycotina</taxon>
        <taxon>Leotiomycetes</taxon>
        <taxon>Helotiales</taxon>
        <taxon>Sclerotiniaceae</taxon>
        <taxon>Botrytis</taxon>
    </lineage>
</organism>
<protein>
    <submittedName>
        <fullName evidence="1">Uncharacterized protein</fullName>
    </submittedName>
</protein>
<dbReference type="InParanoid" id="G2Y1R5"/>
<proteinExistence type="predicted"/>
<gene>
    <name evidence="1" type="ORF">BofuT4_uP042160.1</name>
</gene>
<dbReference type="Proteomes" id="UP000008177">
    <property type="component" value="Unplaced contigs"/>
</dbReference>
<name>G2Y1R5_BOTF4</name>
<evidence type="ECO:0000313" key="2">
    <source>
        <dbReference type="Proteomes" id="UP000008177"/>
    </source>
</evidence>
<evidence type="ECO:0000313" key="1">
    <source>
        <dbReference type="EMBL" id="CCD46605.1"/>
    </source>
</evidence>
<dbReference type="EMBL" id="FQ790282">
    <property type="protein sequence ID" value="CCD46605.1"/>
    <property type="molecule type" value="Genomic_DNA"/>
</dbReference>